<proteinExistence type="predicted"/>
<reference evidence="2" key="1">
    <citation type="journal article" date="2019" name="Int. J. Syst. Evol. Microbiol.">
        <title>The Global Catalogue of Microorganisms (GCM) 10K type strain sequencing project: providing services to taxonomists for standard genome sequencing and annotation.</title>
        <authorList>
            <consortium name="The Broad Institute Genomics Platform"/>
            <consortium name="The Broad Institute Genome Sequencing Center for Infectious Disease"/>
            <person name="Wu L."/>
            <person name="Ma J."/>
        </authorList>
    </citation>
    <scope>NUCLEOTIDE SEQUENCE [LARGE SCALE GENOMIC DNA]</scope>
    <source>
        <strain evidence="2">CGMCC 4.7289</strain>
    </source>
</reference>
<sequence>MTLYHFYWGEAYDELQLAFHLRSADYPTEEAFQAAEAEASAFMDGFVGERESGPYHFDSTGGPREARPDGISWAAFRRRHVVEGAPTPFRRRR</sequence>
<name>A0ABV8LRI7_9ACTN</name>
<dbReference type="RefSeq" id="WP_253753332.1">
    <property type="nucleotide sequence ID" value="NZ_JAMZDZ010000001.1"/>
</dbReference>
<organism evidence="1 2">
    <name type="scientific">Hamadaea flava</name>
    <dbReference type="NCBI Taxonomy" id="1742688"/>
    <lineage>
        <taxon>Bacteria</taxon>
        <taxon>Bacillati</taxon>
        <taxon>Actinomycetota</taxon>
        <taxon>Actinomycetes</taxon>
        <taxon>Micromonosporales</taxon>
        <taxon>Micromonosporaceae</taxon>
        <taxon>Hamadaea</taxon>
    </lineage>
</organism>
<keyword evidence="2" id="KW-1185">Reference proteome</keyword>
<dbReference type="Proteomes" id="UP001595816">
    <property type="component" value="Unassembled WGS sequence"/>
</dbReference>
<evidence type="ECO:0000313" key="1">
    <source>
        <dbReference type="EMBL" id="MFC4132389.1"/>
    </source>
</evidence>
<gene>
    <name evidence="1" type="ORF">ACFOZ4_17415</name>
</gene>
<evidence type="ECO:0000313" key="2">
    <source>
        <dbReference type="Proteomes" id="UP001595816"/>
    </source>
</evidence>
<comment type="caution">
    <text evidence="1">The sequence shown here is derived from an EMBL/GenBank/DDBJ whole genome shotgun (WGS) entry which is preliminary data.</text>
</comment>
<accession>A0ABV8LRI7</accession>
<dbReference type="EMBL" id="JBHSAY010000009">
    <property type="protein sequence ID" value="MFC4132389.1"/>
    <property type="molecule type" value="Genomic_DNA"/>
</dbReference>
<protein>
    <submittedName>
        <fullName evidence="1">Uncharacterized protein</fullName>
    </submittedName>
</protein>